<evidence type="ECO:0000256" key="4">
    <source>
        <dbReference type="ARBA" id="ARBA00022692"/>
    </source>
</evidence>
<dbReference type="Proteomes" id="UP000270296">
    <property type="component" value="Unassembled WGS sequence"/>
</dbReference>
<keyword evidence="4 9" id="KW-0812">Transmembrane</keyword>
<reference evidence="13" key="1">
    <citation type="submission" date="2016-06" db="UniProtKB">
        <authorList>
            <consortium name="WormBaseParasite"/>
        </authorList>
    </citation>
    <scope>IDENTIFICATION</scope>
</reference>
<keyword evidence="7" id="KW-0175">Coiled coil</keyword>
<dbReference type="EMBL" id="UZAM01010727">
    <property type="protein sequence ID" value="VDP13475.1"/>
    <property type="molecule type" value="Genomic_DNA"/>
</dbReference>
<feature type="transmembrane region" description="Helical" evidence="9">
    <location>
        <begin position="68"/>
        <end position="87"/>
    </location>
</feature>
<keyword evidence="3" id="KW-0813">Transport</keyword>
<dbReference type="WBParaSite" id="SBAD_0000783701-mRNA-1">
    <property type="protein sequence ID" value="SBAD_0000783701-mRNA-1"/>
    <property type="gene ID" value="SBAD_0000783701"/>
</dbReference>
<evidence type="ECO:0000256" key="1">
    <source>
        <dbReference type="ARBA" id="ARBA00004211"/>
    </source>
</evidence>
<reference evidence="11 12" key="2">
    <citation type="submission" date="2018-11" db="EMBL/GenBank/DDBJ databases">
        <authorList>
            <consortium name="Pathogen Informatics"/>
        </authorList>
    </citation>
    <scope>NUCLEOTIDE SEQUENCE [LARGE SCALE GENOMIC DNA]</scope>
</reference>
<dbReference type="PROSITE" id="PS50192">
    <property type="entry name" value="T_SNARE"/>
    <property type="match status" value="1"/>
</dbReference>
<dbReference type="PROSITE" id="PS00914">
    <property type="entry name" value="SYNTAXIN"/>
    <property type="match status" value="1"/>
</dbReference>
<accession>A0A183IVA2</accession>
<comment type="subcellular location">
    <subcellularLocation>
        <location evidence="1">Membrane</location>
        <topology evidence="1">Single-pass type IV membrane protein</topology>
    </subcellularLocation>
</comment>
<dbReference type="OrthoDB" id="546861at2759"/>
<feature type="domain" description="T-SNARE coiled-coil homology" evidence="10">
    <location>
        <begin position="1"/>
        <end position="58"/>
    </location>
</feature>
<keyword evidence="12" id="KW-1185">Reference proteome</keyword>
<proteinExistence type="inferred from homology"/>
<evidence type="ECO:0000256" key="3">
    <source>
        <dbReference type="ARBA" id="ARBA00022448"/>
    </source>
</evidence>
<evidence type="ECO:0000256" key="5">
    <source>
        <dbReference type="ARBA" id="ARBA00022775"/>
    </source>
</evidence>
<evidence type="ECO:0000313" key="12">
    <source>
        <dbReference type="Proteomes" id="UP000270296"/>
    </source>
</evidence>
<evidence type="ECO:0000256" key="6">
    <source>
        <dbReference type="ARBA" id="ARBA00022989"/>
    </source>
</evidence>
<dbReference type="GO" id="GO:0006886">
    <property type="term" value="P:intracellular protein transport"/>
    <property type="evidence" value="ECO:0007669"/>
    <property type="project" value="InterPro"/>
</dbReference>
<evidence type="ECO:0000256" key="9">
    <source>
        <dbReference type="SAM" id="Phobius"/>
    </source>
</evidence>
<keyword evidence="8 9" id="KW-0472">Membrane</keyword>
<dbReference type="GO" id="GO:0016020">
    <property type="term" value="C:membrane"/>
    <property type="evidence" value="ECO:0007669"/>
    <property type="project" value="UniProtKB-SubCell"/>
</dbReference>
<evidence type="ECO:0000256" key="8">
    <source>
        <dbReference type="ARBA" id="ARBA00023136"/>
    </source>
</evidence>
<name>A0A183IVA2_9BILA</name>
<keyword evidence="5" id="KW-0532">Neurotransmitter transport</keyword>
<keyword evidence="6 9" id="KW-1133">Transmembrane helix</keyword>
<evidence type="ECO:0000313" key="11">
    <source>
        <dbReference type="EMBL" id="VDP13475.1"/>
    </source>
</evidence>
<evidence type="ECO:0000313" key="13">
    <source>
        <dbReference type="WBParaSite" id="SBAD_0000783701-mRNA-1"/>
    </source>
</evidence>
<sequence>MQDENLQKIGNSVHVLKNISQKIGNELDEQAVALDDLDQEMTNTHLRLNNVMKKLAQAAHISTGKRQCYAILVLVLLLLIIIILFIVL</sequence>
<evidence type="ECO:0000259" key="10">
    <source>
        <dbReference type="PROSITE" id="PS50192"/>
    </source>
</evidence>
<dbReference type="PANTHER" id="PTHR12791">
    <property type="entry name" value="GOLGI SNARE BET1-RELATED"/>
    <property type="match status" value="1"/>
</dbReference>
<gene>
    <name evidence="11" type="ORF">SBAD_LOCUS7549</name>
</gene>
<evidence type="ECO:0000256" key="7">
    <source>
        <dbReference type="ARBA" id="ARBA00023054"/>
    </source>
</evidence>
<comment type="similarity">
    <text evidence="2">Belongs to the syntaxin family.</text>
</comment>
<dbReference type="GO" id="GO:0006836">
    <property type="term" value="P:neurotransmitter transport"/>
    <property type="evidence" value="ECO:0007669"/>
    <property type="project" value="UniProtKB-KW"/>
</dbReference>
<evidence type="ECO:0000256" key="2">
    <source>
        <dbReference type="ARBA" id="ARBA00009063"/>
    </source>
</evidence>
<dbReference type="InterPro" id="IPR006012">
    <property type="entry name" value="Syntaxin/epimorphin_CS"/>
</dbReference>
<dbReference type="InterPro" id="IPR000727">
    <property type="entry name" value="T_SNARE_dom"/>
</dbReference>
<dbReference type="SMART" id="SM00397">
    <property type="entry name" value="t_SNARE"/>
    <property type="match status" value="1"/>
</dbReference>
<dbReference type="FunFam" id="1.20.5.110:FF:000006">
    <property type="entry name" value="Syntaxin 6"/>
    <property type="match status" value="1"/>
</dbReference>
<dbReference type="AlphaFoldDB" id="A0A183IVA2"/>
<dbReference type="Pfam" id="PF05739">
    <property type="entry name" value="SNARE"/>
    <property type="match status" value="1"/>
</dbReference>
<dbReference type="CDD" id="cd15851">
    <property type="entry name" value="SNARE_Syntaxin6"/>
    <property type="match status" value="1"/>
</dbReference>
<organism evidence="13">
    <name type="scientific">Soboliphyme baturini</name>
    <dbReference type="NCBI Taxonomy" id="241478"/>
    <lineage>
        <taxon>Eukaryota</taxon>
        <taxon>Metazoa</taxon>
        <taxon>Ecdysozoa</taxon>
        <taxon>Nematoda</taxon>
        <taxon>Enoplea</taxon>
        <taxon>Dorylaimia</taxon>
        <taxon>Dioctophymatida</taxon>
        <taxon>Dioctophymatoidea</taxon>
        <taxon>Soboliphymatidae</taxon>
        <taxon>Soboliphyme</taxon>
    </lineage>
</organism>
<dbReference type="SUPFAM" id="SSF58038">
    <property type="entry name" value="SNARE fusion complex"/>
    <property type="match status" value="1"/>
</dbReference>
<protein>
    <submittedName>
        <fullName evidence="13">t-SNARE coiled-coil homology domain-containing protein</fullName>
    </submittedName>
</protein>
<dbReference type="GO" id="GO:0005484">
    <property type="term" value="F:SNAP receptor activity"/>
    <property type="evidence" value="ECO:0007669"/>
    <property type="project" value="InterPro"/>
</dbReference>
<dbReference type="Gene3D" id="1.20.5.110">
    <property type="match status" value="1"/>
</dbReference>